<proteinExistence type="predicted"/>
<organism evidence="3 4">
    <name type="scientific">Thermococcus siculi</name>
    <dbReference type="NCBI Taxonomy" id="72803"/>
    <lineage>
        <taxon>Archaea</taxon>
        <taxon>Methanobacteriati</taxon>
        <taxon>Methanobacteriota</taxon>
        <taxon>Thermococci</taxon>
        <taxon>Thermococcales</taxon>
        <taxon>Thermococcaceae</taxon>
        <taxon>Thermococcus</taxon>
    </lineage>
</organism>
<evidence type="ECO:0000256" key="1">
    <source>
        <dbReference type="ARBA" id="ARBA00022679"/>
    </source>
</evidence>
<reference evidence="3 4" key="1">
    <citation type="submission" date="2016-04" db="EMBL/GenBank/DDBJ databases">
        <title>Complete genome sequence of Thermococcus siculi type strain RG-20.</title>
        <authorList>
            <person name="Oger P.M."/>
        </authorList>
    </citation>
    <scope>NUCLEOTIDE SEQUENCE [LARGE SCALE GENOMIC DNA]</scope>
    <source>
        <strain evidence="3 4">RG-20</strain>
    </source>
</reference>
<keyword evidence="4" id="KW-1185">Reference proteome</keyword>
<dbReference type="KEGG" id="tsl:A3L11_09815"/>
<dbReference type="Gene3D" id="3.40.630.30">
    <property type="match status" value="1"/>
</dbReference>
<sequence>MVEVMNEDHVDMMEKFDAGSNGEEQTKFARENAWNFHSHCLATVFVVHDDIKIISYFTLSPFIIRLKPENSLLDFDDEVIDKLETCAEQYDELKDPVQRIVQGVNRFRQTKHILENIREVLKNNLTMDIHYSSVPSILLGQFGLQKEYRYKALKERFADKDINNLGGEILERIIIPYAIRYGAEIGGIGLSLHANKTVAKKFYLNPEKNPLAEDFYVVSFGGTYELLYPFVDDVIGLRKWLLGNDTREK</sequence>
<evidence type="ECO:0000256" key="2">
    <source>
        <dbReference type="ARBA" id="ARBA00023315"/>
    </source>
</evidence>
<dbReference type="PANTHER" id="PTHR36449:SF1">
    <property type="entry name" value="ACETYLTRANSFERASE"/>
    <property type="match status" value="1"/>
</dbReference>
<evidence type="ECO:0000313" key="3">
    <source>
        <dbReference type="EMBL" id="ASJ09511.1"/>
    </source>
</evidence>
<dbReference type="PANTHER" id="PTHR36449">
    <property type="entry name" value="ACETYLTRANSFERASE-RELATED"/>
    <property type="match status" value="1"/>
</dbReference>
<dbReference type="GO" id="GO:0016746">
    <property type="term" value="F:acyltransferase activity"/>
    <property type="evidence" value="ECO:0007669"/>
    <property type="project" value="UniProtKB-KW"/>
</dbReference>
<dbReference type="Proteomes" id="UP000250125">
    <property type="component" value="Chromosome"/>
</dbReference>
<gene>
    <name evidence="3" type="ORF">A3L11_09815</name>
</gene>
<name>A0A2Z2MQ69_9EURY</name>
<keyword evidence="1" id="KW-0808">Transferase</keyword>
<protein>
    <submittedName>
        <fullName evidence="3">Uncharacterized protein</fullName>
    </submittedName>
</protein>
<dbReference type="EMBL" id="CP015103">
    <property type="protein sequence ID" value="ASJ09511.1"/>
    <property type="molecule type" value="Genomic_DNA"/>
</dbReference>
<keyword evidence="2" id="KW-0012">Acyltransferase</keyword>
<dbReference type="AlphaFoldDB" id="A0A2Z2MQ69"/>
<accession>A0A2Z2MQ69</accession>
<evidence type="ECO:0000313" key="4">
    <source>
        <dbReference type="Proteomes" id="UP000250125"/>
    </source>
</evidence>